<dbReference type="InterPro" id="IPR011701">
    <property type="entry name" value="MFS"/>
</dbReference>
<dbReference type="Proteomes" id="UP000267464">
    <property type="component" value="Unassembled WGS sequence"/>
</dbReference>
<dbReference type="PANTHER" id="PTHR23514:SF13">
    <property type="entry name" value="INNER MEMBRANE PROTEIN YBJJ"/>
    <property type="match status" value="1"/>
</dbReference>
<dbReference type="InterPro" id="IPR036259">
    <property type="entry name" value="MFS_trans_sf"/>
</dbReference>
<keyword evidence="4 5" id="KW-0472">Membrane</keyword>
<evidence type="ECO:0000313" key="6">
    <source>
        <dbReference type="EMBL" id="RQP25266.1"/>
    </source>
</evidence>
<dbReference type="Pfam" id="PF07690">
    <property type="entry name" value="MFS_1"/>
    <property type="match status" value="1"/>
</dbReference>
<feature type="transmembrane region" description="Helical" evidence="5">
    <location>
        <begin position="323"/>
        <end position="344"/>
    </location>
</feature>
<feature type="transmembrane region" description="Helical" evidence="5">
    <location>
        <begin position="192"/>
        <end position="215"/>
    </location>
</feature>
<evidence type="ECO:0000256" key="5">
    <source>
        <dbReference type="SAM" id="Phobius"/>
    </source>
</evidence>
<feature type="transmembrane region" description="Helical" evidence="5">
    <location>
        <begin position="97"/>
        <end position="117"/>
    </location>
</feature>
<comment type="subcellular location">
    <subcellularLocation>
        <location evidence="1">Membrane</location>
        <topology evidence="1">Multi-pass membrane protein</topology>
    </subcellularLocation>
</comment>
<keyword evidence="2 5" id="KW-0812">Transmembrane</keyword>
<reference evidence="6 7" key="2">
    <citation type="submission" date="2018-12" db="EMBL/GenBank/DDBJ databases">
        <title>Rhizobacter gummiphilus sp. nov., a rubber-degrading bacterium isolated from the soil of a botanical garden in Japan.</title>
        <authorList>
            <person name="Shunsuke S.S."/>
        </authorList>
    </citation>
    <scope>NUCLEOTIDE SEQUENCE [LARGE SCALE GENOMIC DNA]</scope>
    <source>
        <strain evidence="6 7">S-16</strain>
    </source>
</reference>
<feature type="transmembrane region" description="Helical" evidence="5">
    <location>
        <begin position="75"/>
        <end position="91"/>
    </location>
</feature>
<proteinExistence type="predicted"/>
<reference evidence="6 7" key="1">
    <citation type="submission" date="2018-08" db="EMBL/GenBank/DDBJ databases">
        <authorList>
            <person name="Khan S.A."/>
            <person name="Jeon C.O."/>
            <person name="Chun B.H."/>
            <person name="Jeong S.E."/>
        </authorList>
    </citation>
    <scope>NUCLEOTIDE SEQUENCE [LARGE SCALE GENOMIC DNA]</scope>
    <source>
        <strain evidence="6 7">S-16</strain>
    </source>
</reference>
<keyword evidence="3 5" id="KW-1133">Transmembrane helix</keyword>
<keyword evidence="7" id="KW-1185">Reference proteome</keyword>
<feature type="transmembrane region" description="Helical" evidence="5">
    <location>
        <begin position="292"/>
        <end position="311"/>
    </location>
</feature>
<feature type="transmembrane region" description="Helical" evidence="5">
    <location>
        <begin position="45"/>
        <end position="63"/>
    </location>
</feature>
<sequence length="388" mass="39410">MASSDTPQSRLSTRLAFWVAGFAVSCWAPLVPFAKQRLAVDDSTLGLLLLCLGIGSVAAMLRTGPLCARYGCKPVIISGGMGLVVLLPALAVVDTPLLLALVLFGFGGALGSLDVAMNVQAVEVERDAKRPLMSGFHALFSVGGFAGAALMTFLLSLSLSPLAGTLICSTLMLVAMVVTAPRLLVTAKTSEGALLVIPRGPVLLIAALAAVMFLVEGALLDWSALLLTDTGLVGAAQAGIGYAVFSVAMTAGRFGGDAITARFGDLKVMVWGGLVGIGGFAVLLLAPHMGMAMAGFLLIGFGASNIVPVLFRRAGAQRAMPAALAIAAITTTGYAGHLMGPATVGLVSKSVGLPGAFWVLAGLMCLVPVFAWTVTGEPASDGVSVEVP</sequence>
<comment type="caution">
    <text evidence="6">The sequence shown here is derived from an EMBL/GenBank/DDBJ whole genome shotgun (WGS) entry which is preliminary data.</text>
</comment>
<feature type="transmembrane region" description="Helical" evidence="5">
    <location>
        <begin position="163"/>
        <end position="185"/>
    </location>
</feature>
<feature type="transmembrane region" description="Helical" evidence="5">
    <location>
        <begin position="356"/>
        <end position="374"/>
    </location>
</feature>
<dbReference type="AlphaFoldDB" id="A0A3N7HV89"/>
<organism evidence="6 7">
    <name type="scientific">Piscinibacter terrae</name>
    <dbReference type="NCBI Taxonomy" id="2496871"/>
    <lineage>
        <taxon>Bacteria</taxon>
        <taxon>Pseudomonadati</taxon>
        <taxon>Pseudomonadota</taxon>
        <taxon>Betaproteobacteria</taxon>
        <taxon>Burkholderiales</taxon>
        <taxon>Sphaerotilaceae</taxon>
        <taxon>Piscinibacter</taxon>
    </lineage>
</organism>
<dbReference type="InterPro" id="IPR051788">
    <property type="entry name" value="MFS_Transporter"/>
</dbReference>
<feature type="transmembrane region" description="Helical" evidence="5">
    <location>
        <begin position="15"/>
        <end position="33"/>
    </location>
</feature>
<protein>
    <submittedName>
        <fullName evidence="6">MFS transporter</fullName>
    </submittedName>
</protein>
<dbReference type="CDD" id="cd17393">
    <property type="entry name" value="MFS_MosC_like"/>
    <property type="match status" value="1"/>
</dbReference>
<dbReference type="GO" id="GO:0016020">
    <property type="term" value="C:membrane"/>
    <property type="evidence" value="ECO:0007669"/>
    <property type="project" value="UniProtKB-SubCell"/>
</dbReference>
<feature type="transmembrane region" description="Helical" evidence="5">
    <location>
        <begin position="235"/>
        <end position="256"/>
    </location>
</feature>
<evidence type="ECO:0000256" key="4">
    <source>
        <dbReference type="ARBA" id="ARBA00023136"/>
    </source>
</evidence>
<accession>A0A3N7HV89</accession>
<dbReference type="RefSeq" id="WP_124540176.1">
    <property type="nucleotide sequence ID" value="NZ_QUSW01000002.1"/>
</dbReference>
<dbReference type="OrthoDB" id="9810941at2"/>
<feature type="transmembrane region" description="Helical" evidence="5">
    <location>
        <begin position="138"/>
        <end position="157"/>
    </location>
</feature>
<evidence type="ECO:0000256" key="1">
    <source>
        <dbReference type="ARBA" id="ARBA00004141"/>
    </source>
</evidence>
<evidence type="ECO:0000313" key="7">
    <source>
        <dbReference type="Proteomes" id="UP000267464"/>
    </source>
</evidence>
<feature type="transmembrane region" description="Helical" evidence="5">
    <location>
        <begin position="268"/>
        <end position="286"/>
    </location>
</feature>
<dbReference type="EMBL" id="QUSW01000002">
    <property type="protein sequence ID" value="RQP25266.1"/>
    <property type="molecule type" value="Genomic_DNA"/>
</dbReference>
<evidence type="ECO:0000256" key="3">
    <source>
        <dbReference type="ARBA" id="ARBA00022989"/>
    </source>
</evidence>
<dbReference type="GO" id="GO:0022857">
    <property type="term" value="F:transmembrane transporter activity"/>
    <property type="evidence" value="ECO:0007669"/>
    <property type="project" value="InterPro"/>
</dbReference>
<evidence type="ECO:0000256" key="2">
    <source>
        <dbReference type="ARBA" id="ARBA00022692"/>
    </source>
</evidence>
<dbReference type="PANTHER" id="PTHR23514">
    <property type="entry name" value="BYPASS OF STOP CODON PROTEIN 6"/>
    <property type="match status" value="1"/>
</dbReference>
<gene>
    <name evidence="6" type="ORF">DZC73_10570</name>
</gene>
<dbReference type="Gene3D" id="1.20.1250.20">
    <property type="entry name" value="MFS general substrate transporter like domains"/>
    <property type="match status" value="2"/>
</dbReference>
<name>A0A3N7HV89_9BURK</name>
<dbReference type="SUPFAM" id="SSF103473">
    <property type="entry name" value="MFS general substrate transporter"/>
    <property type="match status" value="1"/>
</dbReference>